<sequence length="309" mass="33648">MDVGQPTLDQLRLFLAVVDEGSFNGAARKLGRAISVVSYGIVTLESQLGVTLFDREGSKKPVLTPAGKAMLAHARAVTDDVDALIAGVRNFNQGLEAELGLAIDVMFPTHLIAEVLREFQALFPTVQMRLFVETLGAIAALVVDGRAELGISGPDLVALPDLEREAIGEVELLPVAAPDHPLARMAKIPPGEVRKHRQLVLTDRSNLTQGRDFSVFAASTWRLGDLGARHALLREGIGWGNMPRHLINADLASGKLKRLALPEAPGMAYRFHALWRRDCPIGPARAWVLDALRERLSRCPDAKAPRQTY</sequence>
<keyword evidence="4" id="KW-0804">Transcription</keyword>
<dbReference type="EMBL" id="JRVC01000008">
    <property type="protein sequence ID" value="KHS46677.1"/>
    <property type="molecule type" value="Genomic_DNA"/>
</dbReference>
<reference evidence="6 7" key="1">
    <citation type="submission" date="2014-10" db="EMBL/GenBank/DDBJ databases">
        <title>Draft genome sequence of Novosphingobium subterraneum DSM 12447.</title>
        <authorList>
            <person name="Gan H.M."/>
            <person name="Gan H.Y."/>
            <person name="Savka M.A."/>
        </authorList>
    </citation>
    <scope>NUCLEOTIDE SEQUENCE [LARGE SCALE GENOMIC DNA]</scope>
    <source>
        <strain evidence="6 7">DSM 12447</strain>
    </source>
</reference>
<evidence type="ECO:0000256" key="1">
    <source>
        <dbReference type="ARBA" id="ARBA00009437"/>
    </source>
</evidence>
<dbReference type="PANTHER" id="PTHR30126">
    <property type="entry name" value="HTH-TYPE TRANSCRIPTIONAL REGULATOR"/>
    <property type="match status" value="1"/>
</dbReference>
<keyword evidence="3" id="KW-0238">DNA-binding</keyword>
<feature type="domain" description="HTH lysR-type" evidence="5">
    <location>
        <begin position="6"/>
        <end position="64"/>
    </location>
</feature>
<evidence type="ECO:0000259" key="5">
    <source>
        <dbReference type="PROSITE" id="PS50931"/>
    </source>
</evidence>
<proteinExistence type="inferred from homology"/>
<evidence type="ECO:0000313" key="7">
    <source>
        <dbReference type="Proteomes" id="UP000031338"/>
    </source>
</evidence>
<dbReference type="PROSITE" id="PS50931">
    <property type="entry name" value="HTH_LYSR"/>
    <property type="match status" value="1"/>
</dbReference>
<dbReference type="AlphaFoldDB" id="A0A0B8ZK37"/>
<evidence type="ECO:0000256" key="3">
    <source>
        <dbReference type="ARBA" id="ARBA00023125"/>
    </source>
</evidence>
<dbReference type="PATRIC" id="fig|48936.3.peg.1923"/>
<dbReference type="GO" id="GO:0000976">
    <property type="term" value="F:transcription cis-regulatory region binding"/>
    <property type="evidence" value="ECO:0007669"/>
    <property type="project" value="TreeGrafter"/>
</dbReference>
<dbReference type="InterPro" id="IPR005119">
    <property type="entry name" value="LysR_subst-bd"/>
</dbReference>
<dbReference type="Pfam" id="PF03466">
    <property type="entry name" value="LysR_substrate"/>
    <property type="match status" value="1"/>
</dbReference>
<comment type="similarity">
    <text evidence="1">Belongs to the LysR transcriptional regulatory family.</text>
</comment>
<dbReference type="InterPro" id="IPR036390">
    <property type="entry name" value="WH_DNA-bd_sf"/>
</dbReference>
<dbReference type="SUPFAM" id="SSF53850">
    <property type="entry name" value="Periplasmic binding protein-like II"/>
    <property type="match status" value="1"/>
</dbReference>
<dbReference type="Pfam" id="PF00126">
    <property type="entry name" value="HTH_1"/>
    <property type="match status" value="1"/>
</dbReference>
<gene>
    <name evidence="6" type="ORF">NJ75_01913</name>
</gene>
<dbReference type="SUPFAM" id="SSF46785">
    <property type="entry name" value="Winged helix' DNA-binding domain"/>
    <property type="match status" value="1"/>
</dbReference>
<name>A0A0B8ZK37_9SPHN</name>
<evidence type="ECO:0000256" key="4">
    <source>
        <dbReference type="ARBA" id="ARBA00023163"/>
    </source>
</evidence>
<keyword evidence="2" id="KW-0805">Transcription regulation</keyword>
<evidence type="ECO:0000256" key="2">
    <source>
        <dbReference type="ARBA" id="ARBA00023015"/>
    </source>
</evidence>
<protein>
    <submittedName>
        <fullName evidence="6">LysR family transcriptional regulator</fullName>
    </submittedName>
</protein>
<accession>A0A0B8ZK37</accession>
<organism evidence="6 7">
    <name type="scientific">Novosphingobium subterraneum</name>
    <dbReference type="NCBI Taxonomy" id="48936"/>
    <lineage>
        <taxon>Bacteria</taxon>
        <taxon>Pseudomonadati</taxon>
        <taxon>Pseudomonadota</taxon>
        <taxon>Alphaproteobacteria</taxon>
        <taxon>Sphingomonadales</taxon>
        <taxon>Sphingomonadaceae</taxon>
        <taxon>Novosphingobium</taxon>
    </lineage>
</organism>
<dbReference type="Gene3D" id="1.10.10.10">
    <property type="entry name" value="Winged helix-like DNA-binding domain superfamily/Winged helix DNA-binding domain"/>
    <property type="match status" value="1"/>
</dbReference>
<dbReference type="PANTHER" id="PTHR30126:SF91">
    <property type="entry name" value="LYSR FAMILY TRANSCRIPTIONAL REGULATOR"/>
    <property type="match status" value="1"/>
</dbReference>
<dbReference type="GO" id="GO:0003700">
    <property type="term" value="F:DNA-binding transcription factor activity"/>
    <property type="evidence" value="ECO:0007669"/>
    <property type="project" value="InterPro"/>
</dbReference>
<comment type="caution">
    <text evidence="6">The sequence shown here is derived from an EMBL/GenBank/DDBJ whole genome shotgun (WGS) entry which is preliminary data.</text>
</comment>
<keyword evidence="7" id="KW-1185">Reference proteome</keyword>
<dbReference type="RefSeq" id="WP_039333801.1">
    <property type="nucleotide sequence ID" value="NZ_JRVC01000008.1"/>
</dbReference>
<dbReference type="Proteomes" id="UP000031338">
    <property type="component" value="Unassembled WGS sequence"/>
</dbReference>
<dbReference type="InterPro" id="IPR000847">
    <property type="entry name" value="LysR_HTH_N"/>
</dbReference>
<dbReference type="InterPro" id="IPR036388">
    <property type="entry name" value="WH-like_DNA-bd_sf"/>
</dbReference>
<dbReference type="Gene3D" id="3.40.190.290">
    <property type="match status" value="1"/>
</dbReference>
<evidence type="ECO:0000313" key="6">
    <source>
        <dbReference type="EMBL" id="KHS46677.1"/>
    </source>
</evidence>
<dbReference type="STRING" id="48936.NJ75_01913"/>